<proteinExistence type="predicted"/>
<organism evidence="2 3">
    <name type="scientific">Albidovulum denitrificans</name>
    <dbReference type="NCBI Taxonomy" id="404881"/>
    <lineage>
        <taxon>Bacteria</taxon>
        <taxon>Pseudomonadati</taxon>
        <taxon>Pseudomonadota</taxon>
        <taxon>Alphaproteobacteria</taxon>
        <taxon>Rhodobacterales</taxon>
        <taxon>Paracoccaceae</taxon>
        <taxon>Albidovulum</taxon>
    </lineage>
</organism>
<protein>
    <submittedName>
        <fullName evidence="2">Uncharacterized protein</fullName>
    </submittedName>
</protein>
<gene>
    <name evidence="2" type="ORF">LX70_00456</name>
</gene>
<comment type="caution">
    <text evidence="2">The sequence shown here is derived from an EMBL/GenBank/DDBJ whole genome shotgun (WGS) entry which is preliminary data.</text>
</comment>
<keyword evidence="1" id="KW-0732">Signal</keyword>
<evidence type="ECO:0000256" key="1">
    <source>
        <dbReference type="SAM" id="SignalP"/>
    </source>
</evidence>
<feature type="signal peptide" evidence="1">
    <location>
        <begin position="1"/>
        <end position="22"/>
    </location>
</feature>
<dbReference type="Proteomes" id="UP000238338">
    <property type="component" value="Unassembled WGS sequence"/>
</dbReference>
<dbReference type="RefSeq" id="WP_146111529.1">
    <property type="nucleotide sequence ID" value="NZ_PVEP01000001.1"/>
</dbReference>
<reference evidence="2 3" key="1">
    <citation type="submission" date="2018-02" db="EMBL/GenBank/DDBJ databases">
        <title>Genomic Encyclopedia of Archaeal and Bacterial Type Strains, Phase II (KMG-II): from individual species to whole genera.</title>
        <authorList>
            <person name="Goeker M."/>
        </authorList>
    </citation>
    <scope>NUCLEOTIDE SEQUENCE [LARGE SCALE GENOMIC DNA]</scope>
    <source>
        <strain evidence="2 3">DSM 18921</strain>
    </source>
</reference>
<evidence type="ECO:0000313" key="2">
    <source>
        <dbReference type="EMBL" id="PQV58644.1"/>
    </source>
</evidence>
<sequence length="141" mass="15680">MSVFKPLLLLVGALSFASAAHAAPQSWQCDVSHTTRAGWITDSYYFNLGPAGDQAEVIDGVINYFEKDFIPAKVVKDDGETIKLKWEYRAMGASSRRVTMRFDARIDRRAGRFSISAIPLGYDNRESKTGRCTAVKGPLRM</sequence>
<accession>A0A2S8SCV2</accession>
<dbReference type="AlphaFoldDB" id="A0A2S8SCV2"/>
<dbReference type="EMBL" id="PVEP01000001">
    <property type="protein sequence ID" value="PQV58644.1"/>
    <property type="molecule type" value="Genomic_DNA"/>
</dbReference>
<feature type="chain" id="PRO_5015468674" evidence="1">
    <location>
        <begin position="23"/>
        <end position="141"/>
    </location>
</feature>
<evidence type="ECO:0000313" key="3">
    <source>
        <dbReference type="Proteomes" id="UP000238338"/>
    </source>
</evidence>
<name>A0A2S8SCV2_9RHOB</name>
<keyword evidence="3" id="KW-1185">Reference proteome</keyword>
<dbReference type="OrthoDB" id="7862452at2"/>